<keyword evidence="3" id="KW-0804">Transcription</keyword>
<feature type="domain" description="HTH tetR-type" evidence="5">
    <location>
        <begin position="15"/>
        <end position="75"/>
    </location>
</feature>
<dbReference type="EMBL" id="CP029554">
    <property type="protein sequence ID" value="AXE33293.1"/>
    <property type="molecule type" value="Genomic_DNA"/>
</dbReference>
<evidence type="ECO:0000256" key="4">
    <source>
        <dbReference type="PROSITE-ProRule" id="PRU00335"/>
    </source>
</evidence>
<dbReference type="GO" id="GO:0003700">
    <property type="term" value="F:DNA-binding transcription factor activity"/>
    <property type="evidence" value="ECO:0007669"/>
    <property type="project" value="TreeGrafter"/>
</dbReference>
<dbReference type="KEGG" id="chrb:DK843_02560"/>
<dbReference type="PRINTS" id="PR00455">
    <property type="entry name" value="HTHTETR"/>
</dbReference>
<dbReference type="InterPro" id="IPR001647">
    <property type="entry name" value="HTH_TetR"/>
</dbReference>
<dbReference type="InterPro" id="IPR050109">
    <property type="entry name" value="HTH-type_TetR-like_transc_reg"/>
</dbReference>
<dbReference type="Gene3D" id="1.10.357.10">
    <property type="entry name" value="Tetracycline Repressor, domain 2"/>
    <property type="match status" value="1"/>
</dbReference>
<dbReference type="SUPFAM" id="SSF46689">
    <property type="entry name" value="Homeodomain-like"/>
    <property type="match status" value="1"/>
</dbReference>
<evidence type="ECO:0000256" key="3">
    <source>
        <dbReference type="ARBA" id="ARBA00023163"/>
    </source>
</evidence>
<dbReference type="InterPro" id="IPR009057">
    <property type="entry name" value="Homeodomain-like_sf"/>
</dbReference>
<feature type="DNA-binding region" description="H-T-H motif" evidence="4">
    <location>
        <begin position="38"/>
        <end position="57"/>
    </location>
</feature>
<evidence type="ECO:0000259" key="5">
    <source>
        <dbReference type="PROSITE" id="PS50977"/>
    </source>
</evidence>
<dbReference type="Proteomes" id="UP000252038">
    <property type="component" value="Chromosome"/>
</dbReference>
<dbReference type="PANTHER" id="PTHR30055">
    <property type="entry name" value="HTH-TYPE TRANSCRIPTIONAL REGULATOR RUTR"/>
    <property type="match status" value="1"/>
</dbReference>
<sequence length="231" mass="26157">MGELEPVGRRERKKMQLRESLIKAAYELFNSKGFDQTRIEDITDQVDVSSRTFFRYFASKEEVVLDYQKAEHEDIVKALESRPVGEPLLSSLRCAAVNVVRSCEQGAFGFDADRYMTLQNLLRAHPLVRARSFAQSEMRHADMVRIVAEKMGITEAADVRPVLLVATLDFAHGAAYQIWKRDGGGSVRLYSQVLDQVFQLIETGLNFPYRLDKGQCGERDTGAETVQMADK</sequence>
<evidence type="ECO:0000256" key="2">
    <source>
        <dbReference type="ARBA" id="ARBA00023125"/>
    </source>
</evidence>
<evidence type="ECO:0000256" key="1">
    <source>
        <dbReference type="ARBA" id="ARBA00023015"/>
    </source>
</evidence>
<dbReference type="RefSeq" id="WP_114072454.1">
    <property type="nucleotide sequence ID" value="NZ_CP029554.1"/>
</dbReference>
<dbReference type="AlphaFoldDB" id="A0A344UDE5"/>
<evidence type="ECO:0000313" key="6">
    <source>
        <dbReference type="EMBL" id="AXE33293.1"/>
    </source>
</evidence>
<keyword evidence="2 4" id="KW-0238">DNA-binding</keyword>
<name>A0A344UDE5_9NEIS</name>
<reference evidence="6 7" key="1">
    <citation type="submission" date="2018-05" db="EMBL/GenBank/DDBJ databases">
        <title>Genome sequencing, assembly and analysis of the novel insecticidal bacterium, Chromobacterium phragmitis.</title>
        <authorList>
            <person name="Sparks M.E."/>
            <person name="Blackburn M.B."/>
            <person name="Gundersen-Rindal D.E."/>
        </authorList>
    </citation>
    <scope>NUCLEOTIDE SEQUENCE [LARGE SCALE GENOMIC DNA]</scope>
    <source>
        <strain evidence="6">IIBBL 274-1</strain>
    </source>
</reference>
<protein>
    <submittedName>
        <fullName evidence="6">TetR family transcriptional regulator</fullName>
    </submittedName>
</protein>
<dbReference type="Pfam" id="PF00440">
    <property type="entry name" value="TetR_N"/>
    <property type="match status" value="1"/>
</dbReference>
<dbReference type="GO" id="GO:0000976">
    <property type="term" value="F:transcription cis-regulatory region binding"/>
    <property type="evidence" value="ECO:0007669"/>
    <property type="project" value="TreeGrafter"/>
</dbReference>
<accession>A0A344UDE5</accession>
<organism evidence="6 7">
    <name type="scientific">Chromobacterium phragmitis</name>
    <dbReference type="NCBI Taxonomy" id="2202141"/>
    <lineage>
        <taxon>Bacteria</taxon>
        <taxon>Pseudomonadati</taxon>
        <taxon>Pseudomonadota</taxon>
        <taxon>Betaproteobacteria</taxon>
        <taxon>Neisseriales</taxon>
        <taxon>Chromobacteriaceae</taxon>
        <taxon>Chromobacterium</taxon>
    </lineage>
</organism>
<dbReference type="Gene3D" id="1.10.10.60">
    <property type="entry name" value="Homeodomain-like"/>
    <property type="match status" value="1"/>
</dbReference>
<evidence type="ECO:0000313" key="7">
    <source>
        <dbReference type="Proteomes" id="UP000252038"/>
    </source>
</evidence>
<keyword evidence="1" id="KW-0805">Transcription regulation</keyword>
<dbReference type="PANTHER" id="PTHR30055:SF234">
    <property type="entry name" value="HTH-TYPE TRANSCRIPTIONAL REGULATOR BETI"/>
    <property type="match status" value="1"/>
</dbReference>
<proteinExistence type="predicted"/>
<dbReference type="PROSITE" id="PS50977">
    <property type="entry name" value="HTH_TETR_2"/>
    <property type="match status" value="1"/>
</dbReference>
<gene>
    <name evidence="6" type="ORF">DK843_02560</name>
</gene>